<feature type="region of interest" description="Disordered" evidence="1">
    <location>
        <begin position="161"/>
        <end position="188"/>
    </location>
</feature>
<dbReference type="VEuPathDB" id="TriTrypDB:BSAL_29630"/>
<dbReference type="GO" id="GO:0003723">
    <property type="term" value="F:RNA binding"/>
    <property type="evidence" value="ECO:0007669"/>
    <property type="project" value="TreeGrafter"/>
</dbReference>
<accession>A0A0S4JLG9</accession>
<organism evidence="2 3">
    <name type="scientific">Bodo saltans</name>
    <name type="common">Flagellated protozoan</name>
    <dbReference type="NCBI Taxonomy" id="75058"/>
    <lineage>
        <taxon>Eukaryota</taxon>
        <taxon>Discoba</taxon>
        <taxon>Euglenozoa</taxon>
        <taxon>Kinetoplastea</taxon>
        <taxon>Metakinetoplastina</taxon>
        <taxon>Eubodonida</taxon>
        <taxon>Bodonidae</taxon>
        <taxon>Bodo</taxon>
    </lineage>
</organism>
<dbReference type="GO" id="GO:0016973">
    <property type="term" value="P:poly(A)+ mRNA export from nucleus"/>
    <property type="evidence" value="ECO:0007669"/>
    <property type="project" value="TreeGrafter"/>
</dbReference>
<dbReference type="SUPFAM" id="SSF52058">
    <property type="entry name" value="L domain-like"/>
    <property type="match status" value="1"/>
</dbReference>
<dbReference type="AlphaFoldDB" id="A0A0S4JLG9"/>
<dbReference type="Proteomes" id="UP000051952">
    <property type="component" value="Unassembled WGS sequence"/>
</dbReference>
<protein>
    <submittedName>
        <fullName evidence="2">Uncharacterized protein</fullName>
    </submittedName>
</protein>
<dbReference type="InterPro" id="IPR032675">
    <property type="entry name" value="LRR_dom_sf"/>
</dbReference>
<keyword evidence="3" id="KW-1185">Reference proteome</keyword>
<sequence length="694" mass="76721">MSGNKLDSLRFLFQLRADFKERLLFLWLQENPITRKPEYREQVRATLPRLVCLDGESIRRAPLQLPHPRAPSLARNIDPQEYAEVLAVVDRFLYAWESQQVPLPPIAFKPSDRKLPFHPALTEEARQLRKRLRNGVSELEQSTNEEDALFTRASSFAINAKPKKKKSANVDSNEDDSDDDDGHDGDLEEDLDENVFAKRYMHPECTFSLSTAPGCGWFDADSTSCVTELDTHLVEVARTRGVNDANNSNNGTTSSSSSKKKLLVLSKQDMNELRVMDVSIRNHHRNLILGKPALYLMVKGPVNCFTAYRSTLYPERMIVDHHLDACVPQVTLVGDEDMSGLAAKEKEAMGDREPVKGPAPSKKKIARDPYAARELPAALRARAAKAAAEGPAPAPALQISQLFLGSATLSSSTPARKPLAFLVTIHGKMSWRSPTMSADHSITLCYDRTIGLVHRPVPTKGSLPSKSLHKVPRFVVASDMIFLRPAADVASSRSNNNDVLFEARAEDRLDGVAVEFGLDGTSDNKAFARSVAERATSDAALHHVLTALLDVKTKQTNKDDDNGEGQIGLSNEELVIQQKKSEFCGELQQKELKRSESSRQLDGTNDPVLMQTRAASTTSNFLPIRTAFTVRPSFSAFDIIEFADATATDEASRKNNESGDDDLLSADKEIKIELAQVDAALAEANAFHTTSFKW</sequence>
<proteinExistence type="predicted"/>
<dbReference type="GO" id="GO:0005634">
    <property type="term" value="C:nucleus"/>
    <property type="evidence" value="ECO:0007669"/>
    <property type="project" value="TreeGrafter"/>
</dbReference>
<dbReference type="Gene3D" id="3.80.10.10">
    <property type="entry name" value="Ribonuclease Inhibitor"/>
    <property type="match status" value="1"/>
</dbReference>
<reference evidence="3" key="1">
    <citation type="submission" date="2015-09" db="EMBL/GenBank/DDBJ databases">
        <authorList>
            <consortium name="Pathogen Informatics"/>
        </authorList>
    </citation>
    <scope>NUCLEOTIDE SEQUENCE [LARGE SCALE GENOMIC DNA]</scope>
    <source>
        <strain evidence="3">Lake Konstanz</strain>
    </source>
</reference>
<dbReference type="PANTHER" id="PTHR10662:SF48">
    <property type="entry name" value="LEUCINE-RICH REPEAT PROTEIN (LRRP)"/>
    <property type="match status" value="1"/>
</dbReference>
<feature type="compositionally biased region" description="Acidic residues" evidence="1">
    <location>
        <begin position="172"/>
        <end position="188"/>
    </location>
</feature>
<feature type="region of interest" description="Disordered" evidence="1">
    <location>
        <begin position="347"/>
        <end position="366"/>
    </location>
</feature>
<evidence type="ECO:0000313" key="2">
    <source>
        <dbReference type="EMBL" id="CUG90991.1"/>
    </source>
</evidence>
<gene>
    <name evidence="2" type="ORF">BSAL_29630</name>
</gene>
<dbReference type="PANTHER" id="PTHR10662">
    <property type="entry name" value="NUCLEAR RNA EXPORT FACTOR"/>
    <property type="match status" value="1"/>
</dbReference>
<dbReference type="EMBL" id="CYKH01001882">
    <property type="protein sequence ID" value="CUG90991.1"/>
    <property type="molecule type" value="Genomic_DNA"/>
</dbReference>
<evidence type="ECO:0000256" key="1">
    <source>
        <dbReference type="SAM" id="MobiDB-lite"/>
    </source>
</evidence>
<name>A0A0S4JLG9_BODSA</name>
<dbReference type="InterPro" id="IPR030217">
    <property type="entry name" value="NXF_fam"/>
</dbReference>
<dbReference type="OrthoDB" id="10262005at2759"/>
<evidence type="ECO:0000313" key="3">
    <source>
        <dbReference type="Proteomes" id="UP000051952"/>
    </source>
</evidence>